<dbReference type="EMBL" id="JAHQCR010000050">
    <property type="protein sequence ID" value="MBU9722268.1"/>
    <property type="molecule type" value="Genomic_DNA"/>
</dbReference>
<comment type="caution">
    <text evidence="2">The sequence shown here is derived from an EMBL/GenBank/DDBJ whole genome shotgun (WGS) entry which is preliminary data.</text>
</comment>
<accession>A0ABS6JUU0</accession>
<sequence length="232" mass="27112">MPVPKRQNYPGAVYHVISRGVRRSPIFLSTNDYLQFFRILNNTMEYAPFKLHAYCLMTNHYHLLISTQMDPLNKVMHCINGSYATWFNKKYKLSGHVFENRYASHPVPSDYKIMTVSAYIHNNPLAANITDDPIKYPWSSYYHYATPEIISKPVIRGGTSVQETLPKNLLFASRPNPSEWKNSSITYPPQPPPKCFTRDKIRQLFPIPLHIHYQNYVKREWKLSCIQDSTIN</sequence>
<organism evidence="2 3">
    <name type="scientific">Evansella alkalicola</name>
    <dbReference type="NCBI Taxonomy" id="745819"/>
    <lineage>
        <taxon>Bacteria</taxon>
        <taxon>Bacillati</taxon>
        <taxon>Bacillota</taxon>
        <taxon>Bacilli</taxon>
        <taxon>Bacillales</taxon>
        <taxon>Bacillaceae</taxon>
        <taxon>Evansella</taxon>
    </lineage>
</organism>
<gene>
    <name evidence="2" type="ORF">KS407_12555</name>
</gene>
<dbReference type="PANTHER" id="PTHR34322:SF2">
    <property type="entry name" value="TRANSPOSASE IS200-LIKE DOMAIN-CONTAINING PROTEIN"/>
    <property type="match status" value="1"/>
</dbReference>
<dbReference type="PANTHER" id="PTHR34322">
    <property type="entry name" value="TRANSPOSASE, Y1_TNP DOMAIN-CONTAINING"/>
    <property type="match status" value="1"/>
</dbReference>
<dbReference type="Pfam" id="PF01797">
    <property type="entry name" value="Y1_Tnp"/>
    <property type="match status" value="1"/>
</dbReference>
<dbReference type="Proteomes" id="UP000790580">
    <property type="component" value="Unassembled WGS sequence"/>
</dbReference>
<evidence type="ECO:0000259" key="1">
    <source>
        <dbReference type="SMART" id="SM01321"/>
    </source>
</evidence>
<dbReference type="InterPro" id="IPR002686">
    <property type="entry name" value="Transposase_17"/>
</dbReference>
<dbReference type="Gene3D" id="3.30.70.1290">
    <property type="entry name" value="Transposase IS200-like"/>
    <property type="match status" value="1"/>
</dbReference>
<name>A0ABS6JUU0_9BACI</name>
<dbReference type="InterPro" id="IPR036515">
    <property type="entry name" value="Transposase_17_sf"/>
</dbReference>
<dbReference type="RefSeq" id="WP_088076500.1">
    <property type="nucleotide sequence ID" value="NZ_JAHQCR010000050.1"/>
</dbReference>
<reference evidence="2 3" key="1">
    <citation type="submission" date="2021-06" db="EMBL/GenBank/DDBJ databases">
        <title>Bacillus sp. RD4P76, an endophyte from a halophyte.</title>
        <authorList>
            <person name="Sun J.-Q."/>
        </authorList>
    </citation>
    <scope>NUCLEOTIDE SEQUENCE [LARGE SCALE GENOMIC DNA]</scope>
    <source>
        <strain evidence="2 3">JCM 17098</strain>
    </source>
</reference>
<feature type="domain" description="Transposase IS200-like" evidence="1">
    <location>
        <begin position="9"/>
        <end position="123"/>
    </location>
</feature>
<protein>
    <submittedName>
        <fullName evidence="2">Transposase</fullName>
    </submittedName>
</protein>
<keyword evidence="3" id="KW-1185">Reference proteome</keyword>
<evidence type="ECO:0000313" key="3">
    <source>
        <dbReference type="Proteomes" id="UP000790580"/>
    </source>
</evidence>
<proteinExistence type="predicted"/>
<dbReference type="SUPFAM" id="SSF143422">
    <property type="entry name" value="Transposase IS200-like"/>
    <property type="match status" value="1"/>
</dbReference>
<evidence type="ECO:0000313" key="2">
    <source>
        <dbReference type="EMBL" id="MBU9722268.1"/>
    </source>
</evidence>
<dbReference type="SMART" id="SM01321">
    <property type="entry name" value="Y1_Tnp"/>
    <property type="match status" value="1"/>
</dbReference>